<dbReference type="AlphaFoldDB" id="A0A0R1TEY7"/>
<proteinExistence type="predicted"/>
<dbReference type="Proteomes" id="UP000051048">
    <property type="component" value="Unassembled WGS sequence"/>
</dbReference>
<dbReference type="InterPro" id="IPR013321">
    <property type="entry name" value="Arc_rbn_hlx_hlx"/>
</dbReference>
<evidence type="ECO:0000313" key="1">
    <source>
        <dbReference type="EMBL" id="KRL77362.1"/>
    </source>
</evidence>
<organism evidence="1 2">
    <name type="scientific">Ligilactobacillus equi DSM 15833 = JCM 10991</name>
    <dbReference type="NCBI Taxonomy" id="1423740"/>
    <lineage>
        <taxon>Bacteria</taxon>
        <taxon>Bacillati</taxon>
        <taxon>Bacillota</taxon>
        <taxon>Bacilli</taxon>
        <taxon>Lactobacillales</taxon>
        <taxon>Lactobacillaceae</taxon>
        <taxon>Ligilactobacillus</taxon>
    </lineage>
</organism>
<sequence length="89" mass="10044">MTTSTKKVQVNINREVALEAENIIAEIGLTPTVVINSLYREIINTGRIPLTFALTPRQKAIIELQEAVESIPTKKVETQKDLEDFFDED</sequence>
<dbReference type="PATRIC" id="fig|1423740.3.peg.1570"/>
<dbReference type="STRING" id="1423740.FC36_GL001453"/>
<evidence type="ECO:0008006" key="3">
    <source>
        <dbReference type="Google" id="ProtNLM"/>
    </source>
</evidence>
<dbReference type="Gene3D" id="1.10.1220.10">
    <property type="entry name" value="Met repressor-like"/>
    <property type="match status" value="1"/>
</dbReference>
<dbReference type="RefSeq" id="WP_056986867.1">
    <property type="nucleotide sequence ID" value="NZ_AZFH01000173.1"/>
</dbReference>
<dbReference type="GO" id="GO:0006355">
    <property type="term" value="P:regulation of DNA-templated transcription"/>
    <property type="evidence" value="ECO:0007669"/>
    <property type="project" value="InterPro"/>
</dbReference>
<comment type="caution">
    <text evidence="1">The sequence shown here is derived from an EMBL/GenBank/DDBJ whole genome shotgun (WGS) entry which is preliminary data.</text>
</comment>
<gene>
    <name evidence="1" type="ORF">FC36_GL001453</name>
</gene>
<name>A0A0R1TEY7_9LACO</name>
<dbReference type="InterPro" id="IPR007337">
    <property type="entry name" value="RelB/DinJ"/>
</dbReference>
<protein>
    <recommendedName>
        <fullName evidence="3">DNA-damage-inducible protein J</fullName>
    </recommendedName>
</protein>
<accession>A0A0R1TEY7</accession>
<dbReference type="EMBL" id="AZFH01000173">
    <property type="protein sequence ID" value="KRL77362.1"/>
    <property type="molecule type" value="Genomic_DNA"/>
</dbReference>
<evidence type="ECO:0000313" key="2">
    <source>
        <dbReference type="Proteomes" id="UP000051048"/>
    </source>
</evidence>
<reference evidence="1 2" key="1">
    <citation type="journal article" date="2015" name="Genome Announc.">
        <title>Expanding the biotechnology potential of lactobacilli through comparative genomics of 213 strains and associated genera.</title>
        <authorList>
            <person name="Sun Z."/>
            <person name="Harris H.M."/>
            <person name="McCann A."/>
            <person name="Guo C."/>
            <person name="Argimon S."/>
            <person name="Zhang W."/>
            <person name="Yang X."/>
            <person name="Jeffery I.B."/>
            <person name="Cooney J.C."/>
            <person name="Kagawa T.F."/>
            <person name="Liu W."/>
            <person name="Song Y."/>
            <person name="Salvetti E."/>
            <person name="Wrobel A."/>
            <person name="Rasinkangas P."/>
            <person name="Parkhill J."/>
            <person name="Rea M.C."/>
            <person name="O'Sullivan O."/>
            <person name="Ritari J."/>
            <person name="Douillard F.P."/>
            <person name="Paul Ross R."/>
            <person name="Yang R."/>
            <person name="Briner A.E."/>
            <person name="Felis G.E."/>
            <person name="de Vos W.M."/>
            <person name="Barrangou R."/>
            <person name="Klaenhammer T.R."/>
            <person name="Caufield P.W."/>
            <person name="Cui Y."/>
            <person name="Zhang H."/>
            <person name="O'Toole P.W."/>
        </authorList>
    </citation>
    <scope>NUCLEOTIDE SEQUENCE [LARGE SCALE GENOMIC DNA]</scope>
    <source>
        <strain evidence="1 2">DSM 15833</strain>
    </source>
</reference>
<dbReference type="Pfam" id="PF04221">
    <property type="entry name" value="RelB"/>
    <property type="match status" value="1"/>
</dbReference>
<dbReference type="OrthoDB" id="9804867at2"/>